<feature type="region of interest" description="Disordered" evidence="1">
    <location>
        <begin position="316"/>
        <end position="336"/>
    </location>
</feature>
<evidence type="ECO:0000313" key="4">
    <source>
        <dbReference type="Proteomes" id="UP000001937"/>
    </source>
</evidence>
<protein>
    <recommendedName>
        <fullName evidence="2">Thiopeptide-type bacteriocin biosynthesis domain-containing protein</fullName>
    </recommendedName>
</protein>
<accession>Q2J594</accession>
<dbReference type="NCBIfam" id="TIGR03891">
    <property type="entry name" value="thiopep_ocin"/>
    <property type="match status" value="1"/>
</dbReference>
<dbReference type="eggNOG" id="COG0778">
    <property type="taxonomic scope" value="Bacteria"/>
</dbReference>
<reference evidence="3 4" key="1">
    <citation type="journal article" date="2007" name="Genome Res.">
        <title>Genome characteristics of facultatively symbiotic Frankia sp. strains reflect host range and host plant biogeography.</title>
        <authorList>
            <person name="Normand P."/>
            <person name="Lapierre P."/>
            <person name="Tisa L.S."/>
            <person name="Gogarten J.P."/>
            <person name="Alloisio N."/>
            <person name="Bagnarol E."/>
            <person name="Bassi C.A."/>
            <person name="Berry A.M."/>
            <person name="Bickhart D.M."/>
            <person name="Choisne N."/>
            <person name="Couloux A."/>
            <person name="Cournoyer B."/>
            <person name="Cruveiller S."/>
            <person name="Daubin V."/>
            <person name="Demange N."/>
            <person name="Francino M.P."/>
            <person name="Goltsman E."/>
            <person name="Huang Y."/>
            <person name="Kopp O.R."/>
            <person name="Labarre L."/>
            <person name="Lapidus A."/>
            <person name="Lavire C."/>
            <person name="Marechal J."/>
            <person name="Martinez M."/>
            <person name="Mastronunzio J.E."/>
            <person name="Mullin B.C."/>
            <person name="Niemann J."/>
            <person name="Pujic P."/>
            <person name="Rawnsley T."/>
            <person name="Rouy Z."/>
            <person name="Schenowitz C."/>
            <person name="Sellstedt A."/>
            <person name="Tavares F."/>
            <person name="Tomkins J.P."/>
            <person name="Vallenet D."/>
            <person name="Valverde C."/>
            <person name="Wall L.G."/>
            <person name="Wang Y."/>
            <person name="Medigue C."/>
            <person name="Benson D.R."/>
        </authorList>
    </citation>
    <scope>NUCLEOTIDE SEQUENCE [LARGE SCALE GENOMIC DNA]</scope>
    <source>
        <strain evidence="4">DSM 45818 / CECT 9043 / CcI3</strain>
    </source>
</reference>
<dbReference type="Pfam" id="PF14028">
    <property type="entry name" value="Lant_dehydr_C"/>
    <property type="match status" value="1"/>
</dbReference>
<dbReference type="InterPro" id="IPR023809">
    <property type="entry name" value="Thiopep_bacteriocin_synth_dom"/>
</dbReference>
<evidence type="ECO:0000259" key="2">
    <source>
        <dbReference type="Pfam" id="PF14028"/>
    </source>
</evidence>
<evidence type="ECO:0000256" key="1">
    <source>
        <dbReference type="SAM" id="MobiDB-lite"/>
    </source>
</evidence>
<feature type="domain" description="Thiopeptide-type bacteriocin biosynthesis" evidence="2">
    <location>
        <begin position="20"/>
        <end position="309"/>
    </location>
</feature>
<keyword evidence="4" id="KW-1185">Reference proteome</keyword>
<sequence>MNRTIAPGSPVRAGDVPTTWRSWHLHLGSVAGSLHDRVLGEVIGPTVDDVPGKPWFFIRYWQAGPHLRFRVGDLDDDEAQQVEQSLRERLARAGTLRDGEEPLDAESHRTAARRLAATGGEAEDTAGGPLPPGVHRAVFVPETERYGGAALMPGAERLFQVSSELVRTHLPSLPGTRERSAVALRATVSAGAALGGRGEQADYYHQALHAWRGMVAAGFGYSEQQLDRLTGADRPALSTAGASRRGSIDPERHGAFALWHRLLTELADTVRATGTTHPGRIVLSHVHMFHNRLGLSLVDELQTYARLVRLFPLDAPVGGPSGTPAAPDPHRSAHEG</sequence>
<name>Q2J594_FRACC</name>
<feature type="compositionally biased region" description="Basic and acidic residues" evidence="1">
    <location>
        <begin position="91"/>
        <end position="109"/>
    </location>
</feature>
<feature type="region of interest" description="Disordered" evidence="1">
    <location>
        <begin position="91"/>
        <end position="133"/>
    </location>
</feature>
<feature type="compositionally biased region" description="Low complexity" evidence="1">
    <location>
        <begin position="113"/>
        <end position="128"/>
    </location>
</feature>
<dbReference type="AlphaFoldDB" id="Q2J594"/>
<dbReference type="STRING" id="106370.Francci3_4200"/>
<dbReference type="Proteomes" id="UP000001937">
    <property type="component" value="Chromosome"/>
</dbReference>
<dbReference type="KEGG" id="fra:Francci3_4200"/>
<dbReference type="RefSeq" id="WP_011438562.1">
    <property type="nucleotide sequence ID" value="NC_007777.1"/>
</dbReference>
<dbReference type="HOGENOM" id="CLU_073591_0_0_11"/>
<evidence type="ECO:0000313" key="3">
    <source>
        <dbReference type="EMBL" id="ABD13548.1"/>
    </source>
</evidence>
<gene>
    <name evidence="3" type="ordered locus">Francci3_4200</name>
</gene>
<dbReference type="EMBL" id="CP000249">
    <property type="protein sequence ID" value="ABD13548.1"/>
    <property type="molecule type" value="Genomic_DNA"/>
</dbReference>
<organism evidence="3 4">
    <name type="scientific">Frankia casuarinae (strain DSM 45818 / CECT 9043 / HFP020203 / CcI3)</name>
    <dbReference type="NCBI Taxonomy" id="106370"/>
    <lineage>
        <taxon>Bacteria</taxon>
        <taxon>Bacillati</taxon>
        <taxon>Actinomycetota</taxon>
        <taxon>Actinomycetes</taxon>
        <taxon>Frankiales</taxon>
        <taxon>Frankiaceae</taxon>
        <taxon>Frankia</taxon>
    </lineage>
</organism>
<proteinExistence type="predicted"/>